<reference evidence="2" key="1">
    <citation type="journal article" date="2019" name="Int. J. Syst. Evol. Microbiol.">
        <title>The Global Catalogue of Microorganisms (GCM) 10K type strain sequencing project: providing services to taxonomists for standard genome sequencing and annotation.</title>
        <authorList>
            <consortium name="The Broad Institute Genomics Platform"/>
            <consortium name="The Broad Institute Genome Sequencing Center for Infectious Disease"/>
            <person name="Wu L."/>
            <person name="Ma J."/>
        </authorList>
    </citation>
    <scope>NUCLEOTIDE SEQUENCE [LARGE SCALE GENOMIC DNA]</scope>
    <source>
        <strain evidence="2">CGMCC 4.7204</strain>
    </source>
</reference>
<evidence type="ECO:0008006" key="3">
    <source>
        <dbReference type="Google" id="ProtNLM"/>
    </source>
</evidence>
<organism evidence="1 2">
    <name type="scientific">Nocardia rhizosphaerae</name>
    <dbReference type="NCBI Taxonomy" id="1691571"/>
    <lineage>
        <taxon>Bacteria</taxon>
        <taxon>Bacillati</taxon>
        <taxon>Actinomycetota</taxon>
        <taxon>Actinomycetes</taxon>
        <taxon>Mycobacteriales</taxon>
        <taxon>Nocardiaceae</taxon>
        <taxon>Nocardia</taxon>
    </lineage>
</organism>
<gene>
    <name evidence="1" type="ORF">ACFOW8_28575</name>
</gene>
<name>A0ABV8LDB1_9NOCA</name>
<dbReference type="EMBL" id="JBHSBA010000016">
    <property type="protein sequence ID" value="MFC4128896.1"/>
    <property type="molecule type" value="Genomic_DNA"/>
</dbReference>
<dbReference type="RefSeq" id="WP_378554775.1">
    <property type="nucleotide sequence ID" value="NZ_JBHSBA010000016.1"/>
</dbReference>
<sequence length="90" mass="10053">MELTMTCTDCGALLGESTPERLATHRQWKHPTPAERAEVWPAIAGTAARIEFAVLDSDLLNAQNLLHELHQLVLRAKTYVDDELTEEVSL</sequence>
<dbReference type="Proteomes" id="UP001595767">
    <property type="component" value="Unassembled WGS sequence"/>
</dbReference>
<comment type="caution">
    <text evidence="1">The sequence shown here is derived from an EMBL/GenBank/DDBJ whole genome shotgun (WGS) entry which is preliminary data.</text>
</comment>
<accession>A0ABV8LDB1</accession>
<protein>
    <recommendedName>
        <fullName evidence="3">C2H2-type domain-containing protein</fullName>
    </recommendedName>
</protein>
<evidence type="ECO:0000313" key="2">
    <source>
        <dbReference type="Proteomes" id="UP001595767"/>
    </source>
</evidence>
<proteinExistence type="predicted"/>
<evidence type="ECO:0000313" key="1">
    <source>
        <dbReference type="EMBL" id="MFC4128896.1"/>
    </source>
</evidence>
<keyword evidence="2" id="KW-1185">Reference proteome</keyword>